<comment type="caution">
    <text evidence="3">The sequence shown here is derived from an EMBL/GenBank/DDBJ whole genome shotgun (WGS) entry which is preliminary data.</text>
</comment>
<proteinExistence type="predicted"/>
<dbReference type="AlphaFoldDB" id="A0AAW0BTB0"/>
<dbReference type="Proteomes" id="UP001362999">
    <property type="component" value="Unassembled WGS sequence"/>
</dbReference>
<evidence type="ECO:0000256" key="1">
    <source>
        <dbReference type="SAM" id="MobiDB-lite"/>
    </source>
</evidence>
<organism evidence="3 5">
    <name type="scientific">Favolaschia claudopus</name>
    <dbReference type="NCBI Taxonomy" id="2862362"/>
    <lineage>
        <taxon>Eukaryota</taxon>
        <taxon>Fungi</taxon>
        <taxon>Dikarya</taxon>
        <taxon>Basidiomycota</taxon>
        <taxon>Agaricomycotina</taxon>
        <taxon>Agaricomycetes</taxon>
        <taxon>Agaricomycetidae</taxon>
        <taxon>Agaricales</taxon>
        <taxon>Marasmiineae</taxon>
        <taxon>Mycenaceae</taxon>
        <taxon>Favolaschia</taxon>
    </lineage>
</organism>
<protein>
    <submittedName>
        <fullName evidence="3">Uncharacterized protein</fullName>
    </submittedName>
</protein>
<dbReference type="EMBL" id="JAWWNJ010000026">
    <property type="protein sequence ID" value="KAK7030088.1"/>
    <property type="molecule type" value="Genomic_DNA"/>
</dbReference>
<evidence type="ECO:0000313" key="3">
    <source>
        <dbReference type="EMBL" id="KAK7030090.1"/>
    </source>
</evidence>
<feature type="compositionally biased region" description="Gly residues" evidence="1">
    <location>
        <begin position="242"/>
        <end position="253"/>
    </location>
</feature>
<evidence type="ECO:0000313" key="4">
    <source>
        <dbReference type="EMBL" id="KAK7030091.1"/>
    </source>
</evidence>
<sequence length="259" mass="29232">MFLGSLMSYFWAYKAGEQIEEFAPPISRAMSTQNLFAYTVGNANDLPVWVQNYNRDHYWLKRHTIPYFRVALNDGETVLIPAMLVRLYIKFGIEIMTSEIIPSVTPFGYQDFIDMFHARDASPYYFPHYKPDGRLGWKEGSTVPDFKEFGVAEDQLLDMPVALPGQVVVEEDDYEEGRRAIAAKRHAEIMAFRRRAEKAEKDRSESSGGVPDVHHVDVMAAWHRKRKAVEEDFVAKRARLDGNGGAGGSGGAGSEITMG</sequence>
<dbReference type="EMBL" id="JAWWNJ010000026">
    <property type="protein sequence ID" value="KAK7030091.1"/>
    <property type="molecule type" value="Genomic_DNA"/>
</dbReference>
<gene>
    <name evidence="2" type="ORF">R3P38DRAFT_2933107</name>
    <name evidence="3" type="ORF">R3P38DRAFT_2933121</name>
    <name evidence="4" type="ORF">R3P38DRAFT_2933124</name>
</gene>
<accession>A0AAW0BTB0</accession>
<evidence type="ECO:0000313" key="5">
    <source>
        <dbReference type="Proteomes" id="UP001362999"/>
    </source>
</evidence>
<keyword evidence="5" id="KW-1185">Reference proteome</keyword>
<feature type="region of interest" description="Disordered" evidence="1">
    <location>
        <begin position="239"/>
        <end position="259"/>
    </location>
</feature>
<name>A0AAW0BTB0_9AGAR</name>
<reference evidence="3 5" key="1">
    <citation type="journal article" date="2024" name="J Genomics">
        <title>Draft genome sequencing and assembly of Favolaschia claudopus CIRM-BRFM 2984 isolated from oak limbs.</title>
        <authorList>
            <person name="Navarro D."/>
            <person name="Drula E."/>
            <person name="Chaduli D."/>
            <person name="Cazenave R."/>
            <person name="Ahrendt S."/>
            <person name="Wang J."/>
            <person name="Lipzen A."/>
            <person name="Daum C."/>
            <person name="Barry K."/>
            <person name="Grigoriev I.V."/>
            <person name="Favel A."/>
            <person name="Rosso M.N."/>
            <person name="Martin F."/>
        </authorList>
    </citation>
    <scope>NUCLEOTIDE SEQUENCE [LARGE SCALE GENOMIC DNA]</scope>
    <source>
        <strain evidence="3 5">CIRM-BRFM 2984</strain>
    </source>
</reference>
<evidence type="ECO:0000313" key="2">
    <source>
        <dbReference type="EMBL" id="KAK7030088.1"/>
    </source>
</evidence>
<dbReference type="EMBL" id="JAWWNJ010000026">
    <property type="protein sequence ID" value="KAK7030090.1"/>
    <property type="molecule type" value="Genomic_DNA"/>
</dbReference>